<dbReference type="Proteomes" id="UP000693970">
    <property type="component" value="Unassembled WGS sequence"/>
</dbReference>
<feature type="domain" description="Protein kinase" evidence="2">
    <location>
        <begin position="208"/>
        <end position="550"/>
    </location>
</feature>
<reference evidence="3" key="2">
    <citation type="submission" date="2021-04" db="EMBL/GenBank/DDBJ databases">
        <authorList>
            <person name="Podell S."/>
        </authorList>
    </citation>
    <scope>NUCLEOTIDE SEQUENCE</scope>
    <source>
        <strain evidence="3">Hildebrandi</strain>
    </source>
</reference>
<dbReference type="PANTHER" id="PTHR23257">
    <property type="entry name" value="SERINE-THREONINE PROTEIN KINASE"/>
    <property type="match status" value="1"/>
</dbReference>
<dbReference type="OrthoDB" id="4062651at2759"/>
<keyword evidence="4" id="KW-1185">Reference proteome</keyword>
<proteinExistence type="predicted"/>
<dbReference type="GO" id="GO:0005524">
    <property type="term" value="F:ATP binding"/>
    <property type="evidence" value="ECO:0007669"/>
    <property type="project" value="InterPro"/>
</dbReference>
<sequence>MTVENSKRRLLLWSGLVGCLVVSFQKIIQGSIQTTERFSSIYHSFHERLGDPTAQVASSSSSSVSFPAGDHFLGKSSPSFNETTVTAFSRIRTVYPRFVTWIVETNSLTDGKLPPSATISVVLQPSLPFMGNESLASNLIEGTAQNKTLLQPTNSYLEFEREWFEECTSILNAEKDSSLYRIRPTCNDFHELPFVDSHLEQERNFLFDEVSLLSMEGSWRSVWNVTRHPPTSIAEGRVGPSIVVLKALQLHREFDDESFSMHGMDAIIMERLTASPYVVDSYGFCGQSVMTSIAASSGRSLIKDSKLKWLTRLKLARDLARGMADLHALSPLNYNNRTKTPIPQYPLLLPFAHHDVNIANTLGTPDGRIQWNDFNLGLIARHKKDTATGSYQSCPVPIRYEGELWRSPEEIQNLTGYLNETQNAMQASDVYSLGNVLFQVLSKHQPWSHLEKERDNDDNQEQSNVTNETLPAVRLATGQNFTQDEKKDSLTTIAHAKLRGQLPYMPGRFLSRPEAKLLWDQIQQCYQRDPADRPSALDVAIALGQAYDTFQKRNH</sequence>
<accession>A0A9K3PNW1</accession>
<dbReference type="Pfam" id="PF00069">
    <property type="entry name" value="Pkinase"/>
    <property type="match status" value="1"/>
</dbReference>
<evidence type="ECO:0000259" key="2">
    <source>
        <dbReference type="PROSITE" id="PS50011"/>
    </source>
</evidence>
<reference evidence="3" key="1">
    <citation type="journal article" date="2021" name="Sci. Rep.">
        <title>Diploid genomic architecture of Nitzschia inconspicua, an elite biomass production diatom.</title>
        <authorList>
            <person name="Oliver A."/>
            <person name="Podell S."/>
            <person name="Pinowska A."/>
            <person name="Traller J.C."/>
            <person name="Smith S.R."/>
            <person name="McClure R."/>
            <person name="Beliaev A."/>
            <person name="Bohutskyi P."/>
            <person name="Hill E.A."/>
            <person name="Rabines A."/>
            <person name="Zheng H."/>
            <person name="Allen L.Z."/>
            <person name="Kuo A."/>
            <person name="Grigoriev I.V."/>
            <person name="Allen A.E."/>
            <person name="Hazlebeck D."/>
            <person name="Allen E.E."/>
        </authorList>
    </citation>
    <scope>NUCLEOTIDE SEQUENCE</scope>
    <source>
        <strain evidence="3">Hildebrandi</strain>
    </source>
</reference>
<evidence type="ECO:0000256" key="1">
    <source>
        <dbReference type="SAM" id="MobiDB-lite"/>
    </source>
</evidence>
<protein>
    <submittedName>
        <fullName evidence="3">Protein kinase domain containing protein</fullName>
    </submittedName>
</protein>
<dbReference type="InterPro" id="IPR050167">
    <property type="entry name" value="Ser_Thr_protein_kinase"/>
</dbReference>
<feature type="region of interest" description="Disordered" evidence="1">
    <location>
        <begin position="448"/>
        <end position="473"/>
    </location>
</feature>
<dbReference type="EMBL" id="JAGRRH010000016">
    <property type="protein sequence ID" value="KAG7354445.1"/>
    <property type="molecule type" value="Genomic_DNA"/>
</dbReference>
<dbReference type="GO" id="GO:0007165">
    <property type="term" value="P:signal transduction"/>
    <property type="evidence" value="ECO:0007669"/>
    <property type="project" value="TreeGrafter"/>
</dbReference>
<keyword evidence="3" id="KW-0418">Kinase</keyword>
<keyword evidence="3" id="KW-0808">Transferase</keyword>
<dbReference type="GO" id="GO:0005737">
    <property type="term" value="C:cytoplasm"/>
    <property type="evidence" value="ECO:0007669"/>
    <property type="project" value="TreeGrafter"/>
</dbReference>
<evidence type="ECO:0000313" key="3">
    <source>
        <dbReference type="EMBL" id="KAG7354445.1"/>
    </source>
</evidence>
<dbReference type="PROSITE" id="PS50011">
    <property type="entry name" value="PROTEIN_KINASE_DOM"/>
    <property type="match status" value="1"/>
</dbReference>
<dbReference type="GO" id="GO:0004672">
    <property type="term" value="F:protein kinase activity"/>
    <property type="evidence" value="ECO:0007669"/>
    <property type="project" value="InterPro"/>
</dbReference>
<name>A0A9K3PNW1_9STRA</name>
<dbReference type="InterPro" id="IPR000719">
    <property type="entry name" value="Prot_kinase_dom"/>
</dbReference>
<evidence type="ECO:0000313" key="4">
    <source>
        <dbReference type="Proteomes" id="UP000693970"/>
    </source>
</evidence>
<comment type="caution">
    <text evidence="3">The sequence shown here is derived from an EMBL/GenBank/DDBJ whole genome shotgun (WGS) entry which is preliminary data.</text>
</comment>
<dbReference type="AlphaFoldDB" id="A0A9K3PNW1"/>
<organism evidence="3 4">
    <name type="scientific">Nitzschia inconspicua</name>
    <dbReference type="NCBI Taxonomy" id="303405"/>
    <lineage>
        <taxon>Eukaryota</taxon>
        <taxon>Sar</taxon>
        <taxon>Stramenopiles</taxon>
        <taxon>Ochrophyta</taxon>
        <taxon>Bacillariophyta</taxon>
        <taxon>Bacillariophyceae</taxon>
        <taxon>Bacillariophycidae</taxon>
        <taxon>Bacillariales</taxon>
        <taxon>Bacillariaceae</taxon>
        <taxon>Nitzschia</taxon>
    </lineage>
</organism>
<gene>
    <name evidence="3" type="ORF">IV203_003801</name>
</gene>